<evidence type="ECO:0000313" key="3">
    <source>
        <dbReference type="Proteomes" id="UP000034231"/>
    </source>
</evidence>
<feature type="transmembrane region" description="Helical" evidence="1">
    <location>
        <begin position="427"/>
        <end position="448"/>
    </location>
</feature>
<protein>
    <recommendedName>
        <fullName evidence="4">Glycosyltransferase 2-like domain-containing protein</fullName>
    </recommendedName>
</protein>
<evidence type="ECO:0008006" key="4">
    <source>
        <dbReference type="Google" id="ProtNLM"/>
    </source>
</evidence>
<gene>
    <name evidence="2" type="ORF">US68_C0033G0002</name>
</gene>
<organism evidence="2 3">
    <name type="scientific">Candidatus Shapirobacteria bacterium GW2011_GWE1_38_10</name>
    <dbReference type="NCBI Taxonomy" id="1618488"/>
    <lineage>
        <taxon>Bacteria</taxon>
        <taxon>Candidatus Shapironibacteriota</taxon>
    </lineage>
</organism>
<comment type="caution">
    <text evidence="2">The sequence shown here is derived from an EMBL/GenBank/DDBJ whole genome shotgun (WGS) entry which is preliminary data.</text>
</comment>
<evidence type="ECO:0000313" key="2">
    <source>
        <dbReference type="EMBL" id="KKQ48425.1"/>
    </source>
</evidence>
<accession>A0A0G0IBR7</accession>
<dbReference type="EMBL" id="LBTX01000033">
    <property type="protein sequence ID" value="KKQ48425.1"/>
    <property type="molecule type" value="Genomic_DNA"/>
</dbReference>
<reference evidence="2 3" key="1">
    <citation type="journal article" date="2015" name="Nature">
        <title>rRNA introns, odd ribosomes, and small enigmatic genomes across a large radiation of phyla.</title>
        <authorList>
            <person name="Brown C.T."/>
            <person name="Hug L.A."/>
            <person name="Thomas B.C."/>
            <person name="Sharon I."/>
            <person name="Castelle C.J."/>
            <person name="Singh A."/>
            <person name="Wilkins M.J."/>
            <person name="Williams K.H."/>
            <person name="Banfield J.F."/>
        </authorList>
    </citation>
    <scope>NUCLEOTIDE SEQUENCE [LARGE SCALE GENOMIC DNA]</scope>
</reference>
<dbReference type="InterPro" id="IPR029044">
    <property type="entry name" value="Nucleotide-diphossugar_trans"/>
</dbReference>
<sequence length="469" mass="54415">MNTLIVSFFFLIVLIFFRSLINLVKLFSNLAWLRKYKINSQKLKSSKDNFIICIPMLREQKIVLKTIEYFSKLNYPKDKYKIYIVTTSRELKESDKNSNHQSTYELASVCASKVNKKLKMNLVEIVNYSGVGKLMSHQINYVIKMMAKRKENLKSIFAVYNADSRPNLNTLSAVSSTLRGYEKDMGIIPNIVQQSSLFTLNFNNFSNSPKGYVLRAAAIFQTKWTLIHELSRFRKQSLKAIKKSKGILSQLFDTQLSHCVGHGLFVRLSLLSKEFLPTETLNEDLPFGYYQCCKREPILPFPMLENSEVPLSITSLINQKKVWFFPYLEYDKCQKRVVRLKRYKSLTEVYLLTLQGQLTGLIWLFQSAILFIPLMIAFYLQSILLLSIWTLGMFLYWFLPVGIIYLNLNFLESIAGKTMTKISFPNYVRTSFAGIFLLITHSVGPIMATYDFVTAKYFDKPVIKLKTER</sequence>
<keyword evidence="1" id="KW-0812">Transmembrane</keyword>
<feature type="transmembrane region" description="Helical" evidence="1">
    <location>
        <begin position="6"/>
        <end position="27"/>
    </location>
</feature>
<dbReference type="AlphaFoldDB" id="A0A0G0IBR7"/>
<evidence type="ECO:0000256" key="1">
    <source>
        <dbReference type="SAM" id="Phobius"/>
    </source>
</evidence>
<name>A0A0G0IBR7_9BACT</name>
<keyword evidence="1" id="KW-1133">Transmembrane helix</keyword>
<dbReference type="SUPFAM" id="SSF53448">
    <property type="entry name" value="Nucleotide-diphospho-sugar transferases"/>
    <property type="match status" value="1"/>
</dbReference>
<proteinExistence type="predicted"/>
<dbReference type="Proteomes" id="UP000034231">
    <property type="component" value="Unassembled WGS sequence"/>
</dbReference>
<feature type="transmembrane region" description="Helical" evidence="1">
    <location>
        <begin position="349"/>
        <end position="380"/>
    </location>
</feature>
<keyword evidence="1" id="KW-0472">Membrane</keyword>
<feature type="transmembrane region" description="Helical" evidence="1">
    <location>
        <begin position="386"/>
        <end position="406"/>
    </location>
</feature>